<proteinExistence type="predicted"/>
<name>A0A2G1VAP9_9GAMM</name>
<organism evidence="1 2">
    <name type="scientific">Marinobacter guineae</name>
    <dbReference type="NCBI Taxonomy" id="432303"/>
    <lineage>
        <taxon>Bacteria</taxon>
        <taxon>Pseudomonadati</taxon>
        <taxon>Pseudomonadota</taxon>
        <taxon>Gammaproteobacteria</taxon>
        <taxon>Pseudomonadales</taxon>
        <taxon>Marinobacteraceae</taxon>
        <taxon>Marinobacter</taxon>
    </lineage>
</organism>
<keyword evidence="2" id="KW-1185">Reference proteome</keyword>
<dbReference type="RefSeq" id="WP_091643599.1">
    <property type="nucleotide sequence ID" value="NZ_KZ319345.1"/>
</dbReference>
<protein>
    <submittedName>
        <fullName evidence="1">Uncharacterized protein</fullName>
    </submittedName>
</protein>
<comment type="caution">
    <text evidence="1">The sequence shown here is derived from an EMBL/GenBank/DDBJ whole genome shotgun (WGS) entry which is preliminary data.</text>
</comment>
<evidence type="ECO:0000313" key="2">
    <source>
        <dbReference type="Proteomes" id="UP000229044"/>
    </source>
</evidence>
<dbReference type="EMBL" id="NTFI01000013">
    <property type="protein sequence ID" value="PHQ23619.1"/>
    <property type="molecule type" value="Genomic_DNA"/>
</dbReference>
<reference evidence="1 2" key="1">
    <citation type="submission" date="2017-09" db="EMBL/GenBank/DDBJ databases">
        <title>The draft genome sequences of Marinobacter guineae M3B.</title>
        <authorList>
            <person name="Cao J."/>
        </authorList>
    </citation>
    <scope>NUCLEOTIDE SEQUENCE [LARGE SCALE GENOMIC DNA]</scope>
    <source>
        <strain evidence="1 2">M3B</strain>
    </source>
</reference>
<accession>A0A2G1VAP9</accession>
<gene>
    <name evidence="1" type="ORF">CLH62_20270</name>
</gene>
<dbReference type="Proteomes" id="UP000229044">
    <property type="component" value="Unassembled WGS sequence"/>
</dbReference>
<dbReference type="AlphaFoldDB" id="A0A2G1VAP9"/>
<sequence length="127" mass="13633">MIALTKGRAVSTSLFVCLRDAKTGGFTTNFYQAVSVDPSVSFSTPNRSNDVLNSIALNILAIAFPGEEIELPVGRCSTIAVSLHQLFADQVLSTMPEEGGNLPCEVVKDWAREISLNTVMEPTKLSA</sequence>
<evidence type="ECO:0000313" key="1">
    <source>
        <dbReference type="EMBL" id="PHQ23619.1"/>
    </source>
</evidence>
<dbReference type="OrthoDB" id="9836321at2"/>